<dbReference type="EC" id="2.3.1.222" evidence="3"/>
<accession>A0A8J7W2W4</accession>
<evidence type="ECO:0000256" key="14">
    <source>
        <dbReference type="ARBA" id="ARBA00047589"/>
    </source>
</evidence>
<evidence type="ECO:0000256" key="7">
    <source>
        <dbReference type="ARBA" id="ARBA00022741"/>
    </source>
</evidence>
<evidence type="ECO:0000256" key="6">
    <source>
        <dbReference type="ARBA" id="ARBA00022723"/>
    </source>
</evidence>
<keyword evidence="8" id="KW-0862">Zinc</keyword>
<proteinExistence type="inferred from homology"/>
<dbReference type="InterPro" id="IPR016030">
    <property type="entry name" value="CblAdoTrfase-like"/>
</dbReference>
<dbReference type="Gene3D" id="1.20.1200.10">
    <property type="entry name" value="Cobalamin adenosyltransferase-like"/>
    <property type="match status" value="1"/>
</dbReference>
<dbReference type="InterPro" id="IPR036451">
    <property type="entry name" value="CblAdoTrfase-like_sf"/>
</dbReference>
<evidence type="ECO:0000259" key="16">
    <source>
        <dbReference type="Pfam" id="PF01923"/>
    </source>
</evidence>
<name>A0A8J7W2W4_9FIRM</name>
<comment type="catalytic activity">
    <reaction evidence="14">
        <text>propanoyl-CoA + phosphate = propanoyl phosphate + CoA</text>
        <dbReference type="Rhea" id="RHEA:28046"/>
        <dbReference type="ChEBI" id="CHEBI:43474"/>
        <dbReference type="ChEBI" id="CHEBI:57287"/>
        <dbReference type="ChEBI" id="CHEBI:57392"/>
        <dbReference type="ChEBI" id="CHEBI:58933"/>
        <dbReference type="EC" id="2.3.1.222"/>
    </reaction>
</comment>
<reference evidence="17" key="2">
    <citation type="submission" date="2021-04" db="EMBL/GenBank/DDBJ databases">
        <authorList>
            <person name="Liu J."/>
        </authorList>
    </citation>
    <scope>NUCLEOTIDE SEQUENCE</scope>
    <source>
        <strain evidence="17">BAD-6</strain>
    </source>
</reference>
<keyword evidence="18" id="KW-1185">Reference proteome</keyword>
<evidence type="ECO:0000256" key="15">
    <source>
        <dbReference type="SAM" id="MobiDB-lite"/>
    </source>
</evidence>
<feature type="region of interest" description="Disordered" evidence="15">
    <location>
        <begin position="84"/>
        <end position="114"/>
    </location>
</feature>
<feature type="domain" description="Cobalamin adenosyltransferase-like" evidence="16">
    <location>
        <begin position="123"/>
        <end position="280"/>
    </location>
</feature>
<gene>
    <name evidence="17" type="primary">pduL</name>
    <name evidence="17" type="ORF">KCX82_18520</name>
</gene>
<dbReference type="Pfam" id="PF06130">
    <property type="entry name" value="PTAC"/>
    <property type="match status" value="1"/>
</dbReference>
<keyword evidence="6" id="KW-0479">Metal-binding</keyword>
<protein>
    <recommendedName>
        <fullName evidence="4">Phosphate propanoyltransferase</fullName>
        <ecNumber evidence="3">2.3.1.222</ecNumber>
    </recommendedName>
    <alternativeName>
        <fullName evidence="12">Phosphate acyltransferase PduL</fullName>
    </alternativeName>
    <alternativeName>
        <fullName evidence="11">Phosphotransacylase PduL</fullName>
    </alternativeName>
    <alternativeName>
        <fullName evidence="13">Propanediol utilization protein PduL</fullName>
    </alternativeName>
</protein>
<dbReference type="GO" id="GO:0016747">
    <property type="term" value="F:acyltransferase activity, transferring groups other than amino-acyl groups"/>
    <property type="evidence" value="ECO:0007669"/>
    <property type="project" value="InterPro"/>
</dbReference>
<dbReference type="Pfam" id="PF01923">
    <property type="entry name" value="Cob_adeno_trans"/>
    <property type="match status" value="1"/>
</dbReference>
<dbReference type="Proteomes" id="UP000675664">
    <property type="component" value="Unassembled WGS sequence"/>
</dbReference>
<keyword evidence="9" id="KW-0067">ATP-binding</keyword>
<evidence type="ECO:0000256" key="5">
    <source>
        <dbReference type="ARBA" id="ARBA00022679"/>
    </source>
</evidence>
<sequence length="484" mass="53374">MNLIVTEADLRANWYKDKKTMIKIPPGSVITPPAREFLKNKGISVEIEGEGILDFTGLTYNSSIHSAKAVPAAPPVSGINAVPASRPAPGINGGSASRPAAHERPVPVSPQPHGLQEKKTEYMTHLRGNQLVLKSNPIIRFRGELDSFLSQLVETQLWFQEKGFTGMAEKLEEVVVFARNLMQAEVGNKEFVFLKVFGFDQAELREVSHNPMKYFGVNHSFVSRKHGISVAKLHVLRAKSREVELAAIAAFVSKEGKCEREDLITGCNRLSSILYILVCMEKARIRDEAAQVTVFEVNIGVSNRHVHLSREDLEALFGKGYELKKIKDLSQPGQFAAEETVTLRGPKGSIEKVRILGPVRKESQVELSVSDSIKLGIQAPVRNSGDVEGTPGIILTSQNNKLELKKGVIIAKRHLHLDPGTAKKMGLQDKDLINVSLKTKRPIRLDQVAVRVSDTYKTDLHIDLDEANAALAKNGDKAVLIWEA</sequence>
<reference evidence="17" key="1">
    <citation type="submission" date="2021-04" db="EMBL/GenBank/DDBJ databases">
        <title>Sinoanaerobacter chloroacetimidivorans sp. nov., an obligate anaerobic bacterium isolated from anaerobic sludge.</title>
        <authorList>
            <person name="Bao Y."/>
        </authorList>
    </citation>
    <scope>NUCLEOTIDE SEQUENCE</scope>
    <source>
        <strain evidence="17">BAD-6</strain>
    </source>
</reference>
<dbReference type="GO" id="GO:0005524">
    <property type="term" value="F:ATP binding"/>
    <property type="evidence" value="ECO:0007669"/>
    <property type="project" value="UniProtKB-KW"/>
</dbReference>
<evidence type="ECO:0000256" key="8">
    <source>
        <dbReference type="ARBA" id="ARBA00022833"/>
    </source>
</evidence>
<evidence type="ECO:0000256" key="3">
    <source>
        <dbReference type="ARBA" id="ARBA00012206"/>
    </source>
</evidence>
<dbReference type="NCBIfam" id="NF011652">
    <property type="entry name" value="PRK15070.1"/>
    <property type="match status" value="1"/>
</dbReference>
<dbReference type="AlphaFoldDB" id="A0A8J7W2W4"/>
<dbReference type="EMBL" id="JAGSND010000018">
    <property type="protein sequence ID" value="MBR0599882.1"/>
    <property type="molecule type" value="Genomic_DNA"/>
</dbReference>
<evidence type="ECO:0000313" key="18">
    <source>
        <dbReference type="Proteomes" id="UP000675664"/>
    </source>
</evidence>
<dbReference type="InterPro" id="IPR008300">
    <property type="entry name" value="PTAC"/>
</dbReference>
<comment type="caution">
    <text evidence="17">The sequence shown here is derived from an EMBL/GenBank/DDBJ whole genome shotgun (WGS) entry which is preliminary data.</text>
</comment>
<evidence type="ECO:0000256" key="2">
    <source>
        <dbReference type="ARBA" id="ARBA00007342"/>
    </source>
</evidence>
<keyword evidence="10 17" id="KW-0012">Acyltransferase</keyword>
<comment type="cofactor">
    <cofactor evidence="1">
        <name>Zn(2+)</name>
        <dbReference type="ChEBI" id="CHEBI:29105"/>
    </cofactor>
</comment>
<evidence type="ECO:0000256" key="10">
    <source>
        <dbReference type="ARBA" id="ARBA00023315"/>
    </source>
</evidence>
<evidence type="ECO:0000256" key="1">
    <source>
        <dbReference type="ARBA" id="ARBA00001947"/>
    </source>
</evidence>
<keyword evidence="7" id="KW-0547">Nucleotide-binding</keyword>
<dbReference type="GO" id="GO:0046872">
    <property type="term" value="F:metal ion binding"/>
    <property type="evidence" value="ECO:0007669"/>
    <property type="project" value="UniProtKB-KW"/>
</dbReference>
<evidence type="ECO:0000256" key="12">
    <source>
        <dbReference type="ARBA" id="ARBA00030939"/>
    </source>
</evidence>
<evidence type="ECO:0000256" key="4">
    <source>
        <dbReference type="ARBA" id="ARBA00020837"/>
    </source>
</evidence>
<organism evidence="17 18">
    <name type="scientific">Sinanaerobacter chloroacetimidivorans</name>
    <dbReference type="NCBI Taxonomy" id="2818044"/>
    <lineage>
        <taxon>Bacteria</taxon>
        <taxon>Bacillati</taxon>
        <taxon>Bacillota</taxon>
        <taxon>Clostridia</taxon>
        <taxon>Peptostreptococcales</taxon>
        <taxon>Anaerovoracaceae</taxon>
        <taxon>Sinanaerobacter</taxon>
    </lineage>
</organism>
<evidence type="ECO:0000256" key="13">
    <source>
        <dbReference type="ARBA" id="ARBA00033077"/>
    </source>
</evidence>
<comment type="similarity">
    <text evidence="2">Belongs to the PduL family.</text>
</comment>
<dbReference type="SUPFAM" id="SSF89028">
    <property type="entry name" value="Cobalamin adenosyltransferase-like"/>
    <property type="match status" value="1"/>
</dbReference>
<dbReference type="PANTHER" id="PTHR39453">
    <property type="entry name" value="PHOSPHATE PROPANOYLTRANSFERASE"/>
    <property type="match status" value="1"/>
</dbReference>
<dbReference type="PANTHER" id="PTHR39453:SF1">
    <property type="entry name" value="PHOSPHATE PROPANOYLTRANSFERASE"/>
    <property type="match status" value="1"/>
</dbReference>
<evidence type="ECO:0000256" key="11">
    <source>
        <dbReference type="ARBA" id="ARBA00030044"/>
    </source>
</evidence>
<evidence type="ECO:0000256" key="9">
    <source>
        <dbReference type="ARBA" id="ARBA00022840"/>
    </source>
</evidence>
<keyword evidence="5 17" id="KW-0808">Transferase</keyword>
<evidence type="ECO:0000313" key="17">
    <source>
        <dbReference type="EMBL" id="MBR0599882.1"/>
    </source>
</evidence>